<keyword evidence="3" id="KW-0997">Cell inner membrane</keyword>
<feature type="transmembrane region" description="Helical" evidence="7">
    <location>
        <begin position="7"/>
        <end position="32"/>
    </location>
</feature>
<evidence type="ECO:0000256" key="4">
    <source>
        <dbReference type="ARBA" id="ARBA00022692"/>
    </source>
</evidence>
<dbReference type="PANTHER" id="PTHR33362">
    <property type="entry name" value="SIALIC ACID TRAP TRANSPORTER PERMEASE PROTEIN SIAT-RELATED"/>
    <property type="match status" value="1"/>
</dbReference>
<dbReference type="KEGG" id="tfr:BR63_14180"/>
<feature type="transmembrane region" description="Helical" evidence="7">
    <location>
        <begin position="111"/>
        <end position="129"/>
    </location>
</feature>
<keyword evidence="5 7" id="KW-1133">Transmembrane helix</keyword>
<keyword evidence="4 7" id="KW-0812">Transmembrane</keyword>
<keyword evidence="2" id="KW-1003">Cell membrane</keyword>
<dbReference type="InterPro" id="IPR004681">
    <property type="entry name" value="TRAP_DctM"/>
</dbReference>
<feature type="transmembrane region" description="Helical" evidence="7">
    <location>
        <begin position="166"/>
        <end position="190"/>
    </location>
</feature>
<dbReference type="EMBL" id="CP045798">
    <property type="protein sequence ID" value="QNB48443.1"/>
    <property type="molecule type" value="Genomic_DNA"/>
</dbReference>
<dbReference type="Proteomes" id="UP000515847">
    <property type="component" value="Chromosome"/>
</dbReference>
<feature type="transmembrane region" description="Helical" evidence="7">
    <location>
        <begin position="312"/>
        <end position="329"/>
    </location>
</feature>
<sequence>MPAILGIALVVTMLLGVPIAIAIGVSTMAALMAGGIPTTFLAQGAFTSVDNFPLMAVPFFILAGTLMETGGLSQRIVNVASRLMGNVTGGLAIVTVMACMFFAAISGSGPATVAAIGGIIIPSMIKRGYGRDYAGAVASSGGSLGILIPPSIPMIVYGIVGNVSISSMFIAGIIPGILVGLALMLVSYIIARKRGYTGSGEKFSLAELGKAVWEAKWALFAPILILGGIYGGIFTPTESAVVAVVYGMIVGLFIYKELTWKDLPKCFINAALTVGAVMIILGTSTAFGRLITMYQVPQAVASLIGGISQNKYVVLMLVNFLFLITGTFMETLSQVIIFTPLLLPVVTSLGVDPIHFGILLVMGAEIGFLTPPLGVNLFVATGIAKVSLEEVSKAVIPFIIALFAVIVLITFVPQIALFLPQVLAK</sequence>
<gene>
    <name evidence="9" type="ORF">BR63_14180</name>
</gene>
<feature type="domain" description="TRAP C4-dicarboxylate transport system permease DctM subunit" evidence="8">
    <location>
        <begin position="8"/>
        <end position="415"/>
    </location>
</feature>
<dbReference type="OrthoDB" id="9772674at2"/>
<feature type="transmembrane region" description="Helical" evidence="7">
    <location>
        <begin position="368"/>
        <end position="388"/>
    </location>
</feature>
<feature type="transmembrane region" description="Helical" evidence="7">
    <location>
        <begin position="52"/>
        <end position="71"/>
    </location>
</feature>
<dbReference type="NCBIfam" id="TIGR00786">
    <property type="entry name" value="dctM"/>
    <property type="match status" value="1"/>
</dbReference>
<protein>
    <submittedName>
        <fullName evidence="9">TRAP transporter large permease subunit</fullName>
    </submittedName>
</protein>
<dbReference type="GO" id="GO:0022857">
    <property type="term" value="F:transmembrane transporter activity"/>
    <property type="evidence" value="ECO:0007669"/>
    <property type="project" value="TreeGrafter"/>
</dbReference>
<feature type="transmembrane region" description="Helical" evidence="7">
    <location>
        <begin position="141"/>
        <end position="160"/>
    </location>
</feature>
<keyword evidence="10" id="KW-1185">Reference proteome</keyword>
<proteinExistence type="predicted"/>
<evidence type="ECO:0000256" key="1">
    <source>
        <dbReference type="ARBA" id="ARBA00004429"/>
    </source>
</evidence>
<evidence type="ECO:0000256" key="7">
    <source>
        <dbReference type="SAM" id="Phobius"/>
    </source>
</evidence>
<dbReference type="GO" id="GO:0005886">
    <property type="term" value="C:plasma membrane"/>
    <property type="evidence" value="ECO:0007669"/>
    <property type="project" value="UniProtKB-SubCell"/>
</dbReference>
<evidence type="ECO:0000256" key="5">
    <source>
        <dbReference type="ARBA" id="ARBA00022989"/>
    </source>
</evidence>
<reference evidence="9 10" key="1">
    <citation type="journal article" date="2019" name="Front. Microbiol.">
        <title>Thermoanaerosceptrum fracticalcis gen. nov. sp. nov., a Novel Fumarate-Fermenting Microorganism From a Deep Fractured Carbonate Aquifer of the US Great Basin.</title>
        <authorList>
            <person name="Hamilton-Brehm S.D."/>
            <person name="Stewart L.E."/>
            <person name="Zavarin M."/>
            <person name="Caldwell M."/>
            <person name="Lawson P.A."/>
            <person name="Onstott T.C."/>
            <person name="Grzymski J."/>
            <person name="Neveux I."/>
            <person name="Lollar B.S."/>
            <person name="Russell C.E."/>
            <person name="Moser D.P."/>
        </authorList>
    </citation>
    <scope>NUCLEOTIDE SEQUENCE [LARGE SCALE GENOMIC DNA]</scope>
    <source>
        <strain evidence="9 10">DRI-13</strain>
    </source>
</reference>
<feature type="transmembrane region" description="Helical" evidence="7">
    <location>
        <begin position="395"/>
        <end position="419"/>
    </location>
</feature>
<dbReference type="PANTHER" id="PTHR33362:SF3">
    <property type="entry name" value="SIALIC ACID TRAP TRANSPORTER PERMEASE PROTEIN SIAT"/>
    <property type="match status" value="1"/>
</dbReference>
<feature type="transmembrane region" description="Helical" evidence="7">
    <location>
        <begin position="211"/>
        <end position="233"/>
    </location>
</feature>
<evidence type="ECO:0000313" key="9">
    <source>
        <dbReference type="EMBL" id="QNB48443.1"/>
    </source>
</evidence>
<evidence type="ECO:0000256" key="2">
    <source>
        <dbReference type="ARBA" id="ARBA00022475"/>
    </source>
</evidence>
<evidence type="ECO:0000259" key="8">
    <source>
        <dbReference type="Pfam" id="PF06808"/>
    </source>
</evidence>
<evidence type="ECO:0000313" key="10">
    <source>
        <dbReference type="Proteomes" id="UP000515847"/>
    </source>
</evidence>
<feature type="transmembrane region" description="Helical" evidence="7">
    <location>
        <begin position="83"/>
        <end position="105"/>
    </location>
</feature>
<keyword evidence="6 7" id="KW-0472">Membrane</keyword>
<dbReference type="AlphaFoldDB" id="A0A7G6E8N9"/>
<feature type="transmembrane region" description="Helical" evidence="7">
    <location>
        <begin position="239"/>
        <end position="255"/>
    </location>
</feature>
<dbReference type="PIRSF" id="PIRSF006066">
    <property type="entry name" value="HI0050"/>
    <property type="match status" value="1"/>
</dbReference>
<dbReference type="Pfam" id="PF06808">
    <property type="entry name" value="DctM"/>
    <property type="match status" value="1"/>
</dbReference>
<dbReference type="InterPro" id="IPR010656">
    <property type="entry name" value="DctM"/>
</dbReference>
<evidence type="ECO:0000256" key="3">
    <source>
        <dbReference type="ARBA" id="ARBA00022519"/>
    </source>
</evidence>
<organism evidence="9 10">
    <name type="scientific">Thermanaerosceptrum fracticalcis</name>
    <dbReference type="NCBI Taxonomy" id="1712410"/>
    <lineage>
        <taxon>Bacteria</taxon>
        <taxon>Bacillati</taxon>
        <taxon>Bacillota</taxon>
        <taxon>Clostridia</taxon>
        <taxon>Eubacteriales</taxon>
        <taxon>Peptococcaceae</taxon>
        <taxon>Thermanaerosceptrum</taxon>
    </lineage>
</organism>
<feature type="transmembrane region" description="Helical" evidence="7">
    <location>
        <begin position="267"/>
        <end position="292"/>
    </location>
</feature>
<name>A0A7G6E8N9_THEFR</name>
<evidence type="ECO:0000256" key="6">
    <source>
        <dbReference type="ARBA" id="ARBA00023136"/>
    </source>
</evidence>
<comment type="subcellular location">
    <subcellularLocation>
        <location evidence="1">Cell inner membrane</location>
        <topology evidence="1">Multi-pass membrane protein</topology>
    </subcellularLocation>
</comment>
<accession>A0A7G6E8N9</accession>